<keyword evidence="7 11" id="KW-0472">Membrane</keyword>
<evidence type="ECO:0000256" key="9">
    <source>
        <dbReference type="ARBA" id="ARBA00057626"/>
    </source>
</evidence>
<dbReference type="FunFam" id="3.30.70.2570:FF:000001">
    <property type="entry name" value="Translation factor GUF1, mitochondrial"/>
    <property type="match status" value="1"/>
</dbReference>
<dbReference type="InterPro" id="IPR035654">
    <property type="entry name" value="LepA_IV"/>
</dbReference>
<dbReference type="OrthoDB" id="9801591at2"/>
<dbReference type="GO" id="GO:0005886">
    <property type="term" value="C:plasma membrane"/>
    <property type="evidence" value="ECO:0007669"/>
    <property type="project" value="UniProtKB-SubCell"/>
</dbReference>
<feature type="binding site" evidence="11">
    <location>
        <begin position="130"/>
        <end position="133"/>
    </location>
    <ligand>
        <name>GTP</name>
        <dbReference type="ChEBI" id="CHEBI:37565"/>
    </ligand>
</feature>
<evidence type="ECO:0000256" key="11">
    <source>
        <dbReference type="HAMAP-Rule" id="MF_00071"/>
    </source>
</evidence>
<dbReference type="EMBL" id="MQVX01000001">
    <property type="protein sequence ID" value="PQJ16268.1"/>
    <property type="molecule type" value="Genomic_DNA"/>
</dbReference>
<evidence type="ECO:0000313" key="13">
    <source>
        <dbReference type="EMBL" id="PQJ16268.1"/>
    </source>
</evidence>
<dbReference type="Gene3D" id="3.40.50.300">
    <property type="entry name" value="P-loop containing nucleotide triphosphate hydrolases"/>
    <property type="match status" value="1"/>
</dbReference>
<dbReference type="Pfam" id="PF06421">
    <property type="entry name" value="LepA_C"/>
    <property type="match status" value="1"/>
</dbReference>
<dbReference type="InterPro" id="IPR013842">
    <property type="entry name" value="LepA_CTD"/>
</dbReference>
<keyword evidence="5 11" id="KW-0648">Protein biosynthesis</keyword>
<dbReference type="GO" id="GO:0003924">
    <property type="term" value="F:GTPase activity"/>
    <property type="evidence" value="ECO:0007669"/>
    <property type="project" value="UniProtKB-UniRule"/>
</dbReference>
<dbReference type="GO" id="GO:0003746">
    <property type="term" value="F:translation elongation factor activity"/>
    <property type="evidence" value="ECO:0007669"/>
    <property type="project" value="UniProtKB-UniRule"/>
</dbReference>
<dbReference type="RefSeq" id="WP_105001941.1">
    <property type="nucleotide sequence ID" value="NZ_MQVX01000001.1"/>
</dbReference>
<dbReference type="InterPro" id="IPR038363">
    <property type="entry name" value="LepA_C_sf"/>
</dbReference>
<dbReference type="Pfam" id="PF00009">
    <property type="entry name" value="GTP_EFTU"/>
    <property type="match status" value="1"/>
</dbReference>
<comment type="function">
    <text evidence="9 11">Required for accurate and efficient protein synthesis under certain stress conditions. May act as a fidelity factor of the translation reaction, by catalyzing a one-codon backward translocation of tRNAs on improperly translocated ribosomes. Back-translocation proceeds from a post-translocation (POST) complex to a pre-translocation (PRE) complex, thus giving elongation factor G a second chance to translocate the tRNAs correctly. Binds to ribosomes in a GTP-dependent manner.</text>
</comment>
<dbReference type="SUPFAM" id="SSF52540">
    <property type="entry name" value="P-loop containing nucleoside triphosphate hydrolases"/>
    <property type="match status" value="1"/>
</dbReference>
<dbReference type="InterPro" id="IPR027417">
    <property type="entry name" value="P-loop_NTPase"/>
</dbReference>
<dbReference type="PANTHER" id="PTHR43512:SF4">
    <property type="entry name" value="TRANSLATION FACTOR GUF1 HOMOLOG, CHLOROPLASTIC"/>
    <property type="match status" value="1"/>
</dbReference>
<evidence type="ECO:0000256" key="5">
    <source>
        <dbReference type="ARBA" id="ARBA00022917"/>
    </source>
</evidence>
<dbReference type="CDD" id="cd16260">
    <property type="entry name" value="EF4_III"/>
    <property type="match status" value="1"/>
</dbReference>
<evidence type="ECO:0000256" key="1">
    <source>
        <dbReference type="ARBA" id="ARBA00005454"/>
    </source>
</evidence>
<evidence type="ECO:0000256" key="7">
    <source>
        <dbReference type="ARBA" id="ARBA00023136"/>
    </source>
</evidence>
<name>A0A2S7T9P2_9FLAO</name>
<dbReference type="SUPFAM" id="SSF54980">
    <property type="entry name" value="EF-G C-terminal domain-like"/>
    <property type="match status" value="2"/>
</dbReference>
<dbReference type="Gene3D" id="2.40.30.10">
    <property type="entry name" value="Translation factors"/>
    <property type="match status" value="1"/>
</dbReference>
<dbReference type="CDD" id="cd03709">
    <property type="entry name" value="lepA_C"/>
    <property type="match status" value="1"/>
</dbReference>
<evidence type="ECO:0000256" key="6">
    <source>
        <dbReference type="ARBA" id="ARBA00023134"/>
    </source>
</evidence>
<keyword evidence="2 11" id="KW-1003">Cell membrane</keyword>
<evidence type="ECO:0000256" key="4">
    <source>
        <dbReference type="ARBA" id="ARBA00022801"/>
    </source>
</evidence>
<keyword evidence="6 11" id="KW-0342">GTP-binding</keyword>
<proteinExistence type="inferred from homology"/>
<dbReference type="CDD" id="cd03699">
    <property type="entry name" value="EF4_II"/>
    <property type="match status" value="1"/>
</dbReference>
<dbReference type="InterPro" id="IPR000640">
    <property type="entry name" value="EFG_V-like"/>
</dbReference>
<keyword evidence="13" id="KW-0251">Elongation factor</keyword>
<dbReference type="InterPro" id="IPR006297">
    <property type="entry name" value="EF-4"/>
</dbReference>
<dbReference type="SUPFAM" id="SSF50447">
    <property type="entry name" value="Translation proteins"/>
    <property type="match status" value="1"/>
</dbReference>
<dbReference type="InterPro" id="IPR000795">
    <property type="entry name" value="T_Tr_GTP-bd_dom"/>
</dbReference>
<dbReference type="Pfam" id="PF00679">
    <property type="entry name" value="EFG_C"/>
    <property type="match status" value="1"/>
</dbReference>
<feature type="binding site" evidence="11">
    <location>
        <begin position="14"/>
        <end position="19"/>
    </location>
    <ligand>
        <name>GTP</name>
        <dbReference type="ChEBI" id="CHEBI:37565"/>
    </ligand>
</feature>
<dbReference type="GO" id="GO:0005525">
    <property type="term" value="F:GTP binding"/>
    <property type="evidence" value="ECO:0007669"/>
    <property type="project" value="UniProtKB-UniRule"/>
</dbReference>
<dbReference type="Gene3D" id="3.30.70.2570">
    <property type="entry name" value="Elongation factor 4, C-terminal domain"/>
    <property type="match status" value="1"/>
</dbReference>
<comment type="similarity">
    <text evidence="10">Belongs to the GTP-binding elongation factor family. LepA subfamily.</text>
</comment>
<sequence>MKHIRNFCIIAHIDHGKSTLADRLLDFTGSVTEREKQDQLLDNMDLERERGITIKSHAIQMEYTYEGQEYILNLIDTPGHVDFSYEVSRSIAACEGALLVVDAAQSIQAQTISNLYLALDNDLEIIPVLNKVDLPSANPEEVTDDIVDLLGCDAEEVIPASAKTGIGIEDILQAIIERVPAPEGDPGANLQALVFDSVYNPFRGVETYFRVLNGKISKGDKIKFMATGNDYFADEIGTLKLEQHPKKEVKTGDVGYLITGIKDAREVKVGDTITLSNSPSPEAIAGFEEVKPMVFAGIYPVDTEDFEELRSSMEKLQLNDASLVFQPESSAALGFGFRCGFLGMLHMEIIQERLEREFNMTVITTVPNVSYHAFTRKSPDEIVIVNNPSDLPDPSTLDRVEEPYIKASIITKSDFVGNVMSLCIDKRGQITNQSYLTTERVELNFDMPLAEIVFDFYDRLKTVSKGYASFDYSPIGLRSSKLVRVDILLNAQPVDALSALVHADNAHTIGKRMCEKLKELIPRQQFDIPIQAAIGSKIISRETIKALRKDVTAKCYGGDISRKRKLLEKQKKGKKRMRQVGNVEIPQQAFMAVLKLND</sequence>
<dbReference type="GO" id="GO:0043022">
    <property type="term" value="F:ribosome binding"/>
    <property type="evidence" value="ECO:0007669"/>
    <property type="project" value="UniProtKB-UniRule"/>
</dbReference>
<dbReference type="CDD" id="cd01890">
    <property type="entry name" value="LepA"/>
    <property type="match status" value="1"/>
</dbReference>
<evidence type="ECO:0000256" key="3">
    <source>
        <dbReference type="ARBA" id="ARBA00022741"/>
    </source>
</evidence>
<evidence type="ECO:0000313" key="14">
    <source>
        <dbReference type="Proteomes" id="UP000239366"/>
    </source>
</evidence>
<dbReference type="InterPro" id="IPR009000">
    <property type="entry name" value="Transl_B-barrel_sf"/>
</dbReference>
<organism evidence="13 14">
    <name type="scientific">Aureicoccus marinus</name>
    <dbReference type="NCBI Taxonomy" id="754435"/>
    <lineage>
        <taxon>Bacteria</taxon>
        <taxon>Pseudomonadati</taxon>
        <taxon>Bacteroidota</taxon>
        <taxon>Flavobacteriia</taxon>
        <taxon>Flavobacteriales</taxon>
        <taxon>Flavobacteriaceae</taxon>
        <taxon>Aureicoccus</taxon>
    </lineage>
</organism>
<dbReference type="PRINTS" id="PR00315">
    <property type="entry name" value="ELONGATNFCT"/>
</dbReference>
<dbReference type="InterPro" id="IPR004161">
    <property type="entry name" value="EFTu-like_2"/>
</dbReference>
<evidence type="ECO:0000256" key="10">
    <source>
        <dbReference type="ARBA" id="ARBA00061052"/>
    </source>
</evidence>
<gene>
    <name evidence="11" type="primary">lepA</name>
    <name evidence="13" type="ORF">BST99_11540</name>
</gene>
<reference evidence="14" key="1">
    <citation type="submission" date="2016-11" db="EMBL/GenBank/DDBJ databases">
        <title>Trade-off between light-utilization and light-protection in marine flavobacteria.</title>
        <authorList>
            <person name="Kumagai Y."/>
            <person name="Yoshizawa S."/>
            <person name="Kogure K."/>
        </authorList>
    </citation>
    <scope>NUCLEOTIDE SEQUENCE [LARGE SCALE GENOMIC DNA]</scope>
    <source>
        <strain evidence="14">SG-18</strain>
    </source>
</reference>
<protein>
    <recommendedName>
        <fullName evidence="11">Elongation factor 4</fullName>
        <shortName evidence="11">EF-4</shortName>
        <ecNumber evidence="11">3.6.5.n1</ecNumber>
    </recommendedName>
    <alternativeName>
        <fullName evidence="11">Ribosomal back-translocase LepA</fullName>
    </alternativeName>
</protein>
<dbReference type="FunFam" id="3.40.50.300:FF:000078">
    <property type="entry name" value="Elongation factor 4"/>
    <property type="match status" value="1"/>
</dbReference>
<dbReference type="AlphaFoldDB" id="A0A2S7T9P2"/>
<keyword evidence="3 11" id="KW-0547">Nucleotide-binding</keyword>
<evidence type="ECO:0000256" key="2">
    <source>
        <dbReference type="ARBA" id="ARBA00022475"/>
    </source>
</evidence>
<comment type="subcellular location">
    <subcellularLocation>
        <location evidence="11">Cell membrane</location>
        <topology evidence="11">Peripheral membrane protein</topology>
        <orientation evidence="11">Cytoplasmic side</orientation>
    </subcellularLocation>
</comment>
<dbReference type="Gene3D" id="3.30.70.240">
    <property type="match status" value="1"/>
</dbReference>
<dbReference type="NCBIfam" id="TIGR00231">
    <property type="entry name" value="small_GTP"/>
    <property type="match status" value="1"/>
</dbReference>
<keyword evidence="4 11" id="KW-0378">Hydrolase</keyword>
<evidence type="ECO:0000256" key="8">
    <source>
        <dbReference type="ARBA" id="ARBA00050293"/>
    </source>
</evidence>
<dbReference type="Pfam" id="PF03144">
    <property type="entry name" value="GTP_EFTU_D2"/>
    <property type="match status" value="1"/>
</dbReference>
<evidence type="ECO:0000259" key="12">
    <source>
        <dbReference type="PROSITE" id="PS51722"/>
    </source>
</evidence>
<dbReference type="FunFam" id="3.30.70.870:FF:000004">
    <property type="entry name" value="Translation factor GUF1, mitochondrial"/>
    <property type="match status" value="1"/>
</dbReference>
<comment type="similarity">
    <text evidence="1 11">Belongs to the TRAFAC class translation factor GTPase superfamily. Classic translation factor GTPase family. LepA subfamily.</text>
</comment>
<dbReference type="Proteomes" id="UP000239366">
    <property type="component" value="Unassembled WGS sequence"/>
</dbReference>
<dbReference type="EC" id="3.6.5.n1" evidence="11"/>
<dbReference type="HAMAP" id="MF_00071">
    <property type="entry name" value="LepA"/>
    <property type="match status" value="1"/>
</dbReference>
<dbReference type="FunFam" id="2.40.30.10:FF:000015">
    <property type="entry name" value="Translation factor GUF1, mitochondrial"/>
    <property type="match status" value="1"/>
</dbReference>
<dbReference type="Gene3D" id="3.30.70.870">
    <property type="entry name" value="Elongation Factor G (Translational Gtpase), domain 3"/>
    <property type="match status" value="1"/>
</dbReference>
<dbReference type="PROSITE" id="PS51722">
    <property type="entry name" value="G_TR_2"/>
    <property type="match status" value="1"/>
</dbReference>
<dbReference type="InterPro" id="IPR035647">
    <property type="entry name" value="EFG_III/V"/>
</dbReference>
<keyword evidence="14" id="KW-1185">Reference proteome</keyword>
<comment type="catalytic activity">
    <reaction evidence="8 11">
        <text>GTP + H2O = GDP + phosphate + H(+)</text>
        <dbReference type="Rhea" id="RHEA:19669"/>
        <dbReference type="ChEBI" id="CHEBI:15377"/>
        <dbReference type="ChEBI" id="CHEBI:15378"/>
        <dbReference type="ChEBI" id="CHEBI:37565"/>
        <dbReference type="ChEBI" id="CHEBI:43474"/>
        <dbReference type="ChEBI" id="CHEBI:58189"/>
        <dbReference type="EC" id="3.6.5.n1"/>
    </reaction>
</comment>
<dbReference type="PANTHER" id="PTHR43512">
    <property type="entry name" value="TRANSLATION FACTOR GUF1-RELATED"/>
    <property type="match status" value="1"/>
</dbReference>
<dbReference type="FunFam" id="3.30.70.240:FF:000007">
    <property type="entry name" value="Translation factor GUF1, mitochondrial"/>
    <property type="match status" value="1"/>
</dbReference>
<dbReference type="NCBIfam" id="TIGR01393">
    <property type="entry name" value="lepA"/>
    <property type="match status" value="1"/>
</dbReference>
<feature type="domain" description="Tr-type G" evidence="12">
    <location>
        <begin position="2"/>
        <end position="183"/>
    </location>
</feature>
<comment type="caution">
    <text evidence="13">The sequence shown here is derived from an EMBL/GenBank/DDBJ whole genome shotgun (WGS) entry which is preliminary data.</text>
</comment>
<dbReference type="InterPro" id="IPR005225">
    <property type="entry name" value="Small_GTP-bd"/>
</dbReference>
<accession>A0A2S7T9P2</accession>
<dbReference type="GO" id="GO:0045727">
    <property type="term" value="P:positive regulation of translation"/>
    <property type="evidence" value="ECO:0007669"/>
    <property type="project" value="UniProtKB-UniRule"/>
</dbReference>